<dbReference type="RefSeq" id="XP_018063818.1">
    <property type="nucleotide sequence ID" value="XM_018206498.1"/>
</dbReference>
<reference evidence="2 3" key="1">
    <citation type="submission" date="2015-10" db="EMBL/GenBank/DDBJ databases">
        <title>Full genome of DAOMC 229536 Phialocephala scopiformis, a fungal endophyte of spruce producing the potent anti-insectan compound rugulosin.</title>
        <authorList>
            <consortium name="DOE Joint Genome Institute"/>
            <person name="Walker A.K."/>
            <person name="Frasz S.L."/>
            <person name="Seifert K.A."/>
            <person name="Miller J.D."/>
            <person name="Mondo S.J."/>
            <person name="Labutti K."/>
            <person name="Lipzen A."/>
            <person name="Dockter R."/>
            <person name="Kennedy M."/>
            <person name="Grigoriev I.V."/>
            <person name="Spatafora J.W."/>
        </authorList>
    </citation>
    <scope>NUCLEOTIDE SEQUENCE [LARGE SCALE GENOMIC DNA]</scope>
    <source>
        <strain evidence="2 3">CBS 120377</strain>
    </source>
</reference>
<dbReference type="Proteomes" id="UP000070700">
    <property type="component" value="Unassembled WGS sequence"/>
</dbReference>
<dbReference type="AlphaFoldDB" id="A0A132BB17"/>
<evidence type="ECO:0000256" key="1">
    <source>
        <dbReference type="SAM" id="SignalP"/>
    </source>
</evidence>
<feature type="signal peptide" evidence="1">
    <location>
        <begin position="1"/>
        <end position="22"/>
    </location>
</feature>
<proteinExistence type="predicted"/>
<feature type="chain" id="PRO_5007288063" description="Secreted protein" evidence="1">
    <location>
        <begin position="23"/>
        <end position="114"/>
    </location>
</feature>
<dbReference type="EMBL" id="KQ947432">
    <property type="protein sequence ID" value="KUJ09463.1"/>
    <property type="molecule type" value="Genomic_DNA"/>
</dbReference>
<gene>
    <name evidence="2" type="ORF">LY89DRAFT_288212</name>
</gene>
<name>A0A132BB17_MOLSC</name>
<protein>
    <recommendedName>
        <fullName evidence="4">Secreted protein</fullName>
    </recommendedName>
</protein>
<keyword evidence="1" id="KW-0732">Signal</keyword>
<dbReference type="InParanoid" id="A0A132BB17"/>
<evidence type="ECO:0008006" key="4">
    <source>
        <dbReference type="Google" id="ProtNLM"/>
    </source>
</evidence>
<sequence length="114" mass="12150">MAALILGRFSISLGCGCAVALGGNCTVDTARLLTVSRQLTVVSCRHASLDHQRLLVHRIMIIAAACSNFTSLPSCHKLLLTSLSLSELVPQTYFRILSIYAAGVSSQGWTANES</sequence>
<organism evidence="2 3">
    <name type="scientific">Mollisia scopiformis</name>
    <name type="common">Conifer needle endophyte fungus</name>
    <name type="synonym">Phialocephala scopiformis</name>
    <dbReference type="NCBI Taxonomy" id="149040"/>
    <lineage>
        <taxon>Eukaryota</taxon>
        <taxon>Fungi</taxon>
        <taxon>Dikarya</taxon>
        <taxon>Ascomycota</taxon>
        <taxon>Pezizomycotina</taxon>
        <taxon>Leotiomycetes</taxon>
        <taxon>Helotiales</taxon>
        <taxon>Mollisiaceae</taxon>
        <taxon>Mollisia</taxon>
    </lineage>
</organism>
<keyword evidence="3" id="KW-1185">Reference proteome</keyword>
<accession>A0A132BB17</accession>
<dbReference type="KEGG" id="psco:LY89DRAFT_288212"/>
<evidence type="ECO:0000313" key="3">
    <source>
        <dbReference type="Proteomes" id="UP000070700"/>
    </source>
</evidence>
<evidence type="ECO:0000313" key="2">
    <source>
        <dbReference type="EMBL" id="KUJ09463.1"/>
    </source>
</evidence>
<dbReference type="GeneID" id="28816224"/>